<evidence type="ECO:0000313" key="8">
    <source>
        <dbReference type="WBParaSite" id="BXY_0729100.1"/>
    </source>
</evidence>
<dbReference type="GO" id="GO:0019899">
    <property type="term" value="F:enzyme binding"/>
    <property type="evidence" value="ECO:0007669"/>
    <property type="project" value="UniProtKB-ARBA"/>
</dbReference>
<evidence type="ECO:0000313" key="6">
    <source>
        <dbReference type="Proteomes" id="UP000095284"/>
    </source>
</evidence>
<dbReference type="Proteomes" id="UP000659654">
    <property type="component" value="Unassembled WGS sequence"/>
</dbReference>
<feature type="region of interest" description="Disordered" evidence="2">
    <location>
        <begin position="91"/>
        <end position="113"/>
    </location>
</feature>
<reference evidence="5" key="2">
    <citation type="submission" date="2020-08" db="EMBL/GenBank/DDBJ databases">
        <authorList>
            <person name="Kikuchi T."/>
        </authorList>
    </citation>
    <scope>NUCLEOTIDE SEQUENCE</scope>
    <source>
        <strain evidence="4">Ka4C1</strain>
    </source>
</reference>
<dbReference type="EMBL" id="CAJFCV020000005">
    <property type="protein sequence ID" value="CAG9121707.1"/>
    <property type="molecule type" value="Genomic_DNA"/>
</dbReference>
<dbReference type="Proteomes" id="UP000582659">
    <property type="component" value="Unassembled WGS sequence"/>
</dbReference>
<dbReference type="InterPro" id="IPR001878">
    <property type="entry name" value="Znf_CCHC"/>
</dbReference>
<evidence type="ECO:0000313" key="4">
    <source>
        <dbReference type="EMBL" id="CAD5230669.1"/>
    </source>
</evidence>
<evidence type="ECO:0000259" key="3">
    <source>
        <dbReference type="PROSITE" id="PS50158"/>
    </source>
</evidence>
<dbReference type="PROSITE" id="PS50158">
    <property type="entry name" value="ZF_CCHC"/>
    <property type="match status" value="1"/>
</dbReference>
<organism evidence="6 8">
    <name type="scientific">Bursaphelenchus xylophilus</name>
    <name type="common">Pinewood nematode worm</name>
    <name type="synonym">Aphelenchoides xylophilus</name>
    <dbReference type="NCBI Taxonomy" id="6326"/>
    <lineage>
        <taxon>Eukaryota</taxon>
        <taxon>Metazoa</taxon>
        <taxon>Ecdysozoa</taxon>
        <taxon>Nematoda</taxon>
        <taxon>Chromadorea</taxon>
        <taxon>Rhabditida</taxon>
        <taxon>Tylenchina</taxon>
        <taxon>Tylenchomorpha</taxon>
        <taxon>Aphelenchoidea</taxon>
        <taxon>Aphelenchoididae</taxon>
        <taxon>Bursaphelenchus</taxon>
    </lineage>
</organism>
<accession>A0A1I7S2R1</accession>
<keyword evidence="7" id="KW-1185">Reference proteome</keyword>
<evidence type="ECO:0000313" key="7">
    <source>
        <dbReference type="Proteomes" id="UP000659654"/>
    </source>
</evidence>
<dbReference type="OrthoDB" id="6020750at2759"/>
<name>A0A1I7S2R1_BURXY</name>
<dbReference type="AlphaFoldDB" id="A0A1I7S2R1"/>
<dbReference type="WBParaSite" id="BXY_0729100.1">
    <property type="protein sequence ID" value="BXY_0729100.1"/>
    <property type="gene ID" value="BXY_0729100"/>
</dbReference>
<dbReference type="Proteomes" id="UP000095284">
    <property type="component" value="Unplaced"/>
</dbReference>
<proteinExistence type="predicted"/>
<gene>
    <name evidence="4" type="ORF">BXYJ_LOCUS11103</name>
</gene>
<dbReference type="SUPFAM" id="SSF57756">
    <property type="entry name" value="Retrovirus zinc finger-like domains"/>
    <property type="match status" value="1"/>
</dbReference>
<dbReference type="GO" id="GO:0008270">
    <property type="term" value="F:zinc ion binding"/>
    <property type="evidence" value="ECO:0007669"/>
    <property type="project" value="UniProtKB-KW"/>
</dbReference>
<keyword evidence="1" id="KW-0479">Metal-binding</keyword>
<keyword evidence="1" id="KW-0862">Zinc</keyword>
<feature type="domain" description="CCHC-type" evidence="3">
    <location>
        <begin position="36"/>
        <end position="52"/>
    </location>
</feature>
<reference evidence="8" key="1">
    <citation type="submission" date="2016-11" db="UniProtKB">
        <authorList>
            <consortium name="WormBaseParasite"/>
        </authorList>
    </citation>
    <scope>IDENTIFICATION</scope>
</reference>
<keyword evidence="1" id="KW-0863">Zinc-finger</keyword>
<protein>
    <submittedName>
        <fullName evidence="4">(pine wood nematode) hypothetical protein</fullName>
    </submittedName>
    <submittedName>
        <fullName evidence="8">CCHC-type domain-containing protein</fullName>
    </submittedName>
</protein>
<evidence type="ECO:0000256" key="1">
    <source>
        <dbReference type="PROSITE-ProRule" id="PRU00047"/>
    </source>
</evidence>
<dbReference type="InterPro" id="IPR036875">
    <property type="entry name" value="Znf_CCHC_sf"/>
</dbReference>
<dbReference type="EMBL" id="CAJFDI010000005">
    <property type="protein sequence ID" value="CAD5230669.1"/>
    <property type="molecule type" value="Genomic_DNA"/>
</dbReference>
<evidence type="ECO:0000313" key="5">
    <source>
        <dbReference type="EMBL" id="CAG9121707.1"/>
    </source>
</evidence>
<dbReference type="SMR" id="A0A1I7S2R1"/>
<sequence>MNSPTYGLFCKQAGQAHDLRFKSPYSKFYAFRKSDRCFSCFKRGHPSFDCPEGPCEYVILCPDISATSRKTLNKKFVKMLNNGQIKNLEDNYDSLDMAPGPGRPGPKFRLGPK</sequence>
<evidence type="ECO:0000256" key="2">
    <source>
        <dbReference type="SAM" id="MobiDB-lite"/>
    </source>
</evidence>
<dbReference type="GO" id="GO:0003676">
    <property type="term" value="F:nucleic acid binding"/>
    <property type="evidence" value="ECO:0007669"/>
    <property type="project" value="InterPro"/>
</dbReference>